<keyword evidence="5" id="KW-0547">Nucleotide-binding</keyword>
<name>A0A5B8YYZ1_CYTDA</name>
<dbReference type="AlphaFoldDB" id="A0A5B8YYZ1"/>
<proteinExistence type="predicted"/>
<dbReference type="Gene3D" id="3.30.70.560">
    <property type="entry name" value="7,8-Dihydro-6-hydroxymethylpterin-pyrophosphokinase HPPK"/>
    <property type="match status" value="1"/>
</dbReference>
<evidence type="ECO:0000256" key="2">
    <source>
        <dbReference type="ARBA" id="ARBA00005051"/>
    </source>
</evidence>
<dbReference type="Proteomes" id="UP000321555">
    <property type="component" value="Chromosome"/>
</dbReference>
<evidence type="ECO:0000256" key="5">
    <source>
        <dbReference type="ARBA" id="ARBA00022741"/>
    </source>
</evidence>
<dbReference type="PANTHER" id="PTHR43071">
    <property type="entry name" value="2-AMINO-4-HYDROXY-6-HYDROXYMETHYLDIHYDROPTERIDINE PYROPHOSPHOKINASE"/>
    <property type="match status" value="1"/>
</dbReference>
<evidence type="ECO:0000313" key="11">
    <source>
        <dbReference type="Proteomes" id="UP000321555"/>
    </source>
</evidence>
<dbReference type="SUPFAM" id="SSF55083">
    <property type="entry name" value="6-hydroxymethyl-7,8-dihydropterin pyrophosphokinase, HPPK"/>
    <property type="match status" value="1"/>
</dbReference>
<keyword evidence="4 10" id="KW-0808">Transferase</keyword>
<dbReference type="RefSeq" id="WP_057776806.1">
    <property type="nucleotide sequence ID" value="NZ_CP042593.1"/>
</dbReference>
<keyword evidence="6 10" id="KW-0418">Kinase</keyword>
<dbReference type="CDD" id="cd00483">
    <property type="entry name" value="HPPK"/>
    <property type="match status" value="1"/>
</dbReference>
<evidence type="ECO:0000259" key="9">
    <source>
        <dbReference type="PROSITE" id="PS00794"/>
    </source>
</evidence>
<protein>
    <recommendedName>
        <fullName evidence="3">2-amino-4-hydroxy-6-hydroxymethyldihydropteridine diphosphokinase</fullName>
        <ecNumber evidence="3">2.7.6.3</ecNumber>
    </recommendedName>
</protein>
<dbReference type="GO" id="GO:0016301">
    <property type="term" value="F:kinase activity"/>
    <property type="evidence" value="ECO:0007669"/>
    <property type="project" value="UniProtKB-KW"/>
</dbReference>
<keyword evidence="7" id="KW-0067">ATP-binding</keyword>
<dbReference type="PROSITE" id="PS00794">
    <property type="entry name" value="HPPK"/>
    <property type="match status" value="1"/>
</dbReference>
<accession>A0A5B8YYZ1</accession>
<evidence type="ECO:0000256" key="6">
    <source>
        <dbReference type="ARBA" id="ARBA00022777"/>
    </source>
</evidence>
<dbReference type="GO" id="GO:0046656">
    <property type="term" value="P:folic acid biosynthetic process"/>
    <property type="evidence" value="ECO:0007669"/>
    <property type="project" value="UniProtKB-KW"/>
</dbReference>
<dbReference type="KEGG" id="bda:FSZ17_00440"/>
<evidence type="ECO:0000313" key="10">
    <source>
        <dbReference type="EMBL" id="QED45910.1"/>
    </source>
</evidence>
<comment type="catalytic activity">
    <reaction evidence="1">
        <text>6-hydroxymethyl-7,8-dihydropterin + ATP = (7,8-dihydropterin-6-yl)methyl diphosphate + AMP + H(+)</text>
        <dbReference type="Rhea" id="RHEA:11412"/>
        <dbReference type="ChEBI" id="CHEBI:15378"/>
        <dbReference type="ChEBI" id="CHEBI:30616"/>
        <dbReference type="ChEBI" id="CHEBI:44841"/>
        <dbReference type="ChEBI" id="CHEBI:72950"/>
        <dbReference type="ChEBI" id="CHEBI:456215"/>
        <dbReference type="EC" id="2.7.6.3"/>
    </reaction>
</comment>
<comment type="pathway">
    <text evidence="2">Cofactor biosynthesis; tetrahydrofolate biosynthesis; 2-amino-4-hydroxy-6-hydroxymethyl-7,8-dihydropteridine diphosphate from 7,8-dihydroneopterin triphosphate: step 4/4.</text>
</comment>
<gene>
    <name evidence="10" type="primary">folK</name>
    <name evidence="10" type="ORF">FSZ17_00440</name>
</gene>
<evidence type="ECO:0000256" key="4">
    <source>
        <dbReference type="ARBA" id="ARBA00022679"/>
    </source>
</evidence>
<sequence>MNNDAYIALGSNIGNRFENIKAAITSIEAAPKIKVVKTSSIYETDPVGYEEQDQFLNMVIQVRTDLTSTELLDVCLEIEKKLGRKRDIRWGPRTIDLDILLYNQENINSEKLIVPHPRMHERAFVIIPLLEIQSGTKIPTMETPLQTVLEDIPDREGVRIWKQKNGEDVFALFEN</sequence>
<reference evidence="11" key="1">
    <citation type="submission" date="2019-08" db="EMBL/GenBank/DDBJ databases">
        <authorList>
            <person name="Zheng X."/>
        </authorList>
    </citation>
    <scope>NUCLEOTIDE SEQUENCE [LARGE SCALE GENOMIC DNA]</scope>
    <source>
        <strain evidence="11">FJAT-25496</strain>
    </source>
</reference>
<dbReference type="GO" id="GO:0005524">
    <property type="term" value="F:ATP binding"/>
    <property type="evidence" value="ECO:0007669"/>
    <property type="project" value="UniProtKB-KW"/>
</dbReference>
<dbReference type="EMBL" id="CP042593">
    <property type="protein sequence ID" value="QED45910.1"/>
    <property type="molecule type" value="Genomic_DNA"/>
</dbReference>
<keyword evidence="8" id="KW-0289">Folate biosynthesis</keyword>
<dbReference type="EC" id="2.7.6.3" evidence="3"/>
<dbReference type="InterPro" id="IPR000550">
    <property type="entry name" value="Hppk"/>
</dbReference>
<dbReference type="GO" id="GO:0046654">
    <property type="term" value="P:tetrahydrofolate biosynthetic process"/>
    <property type="evidence" value="ECO:0007669"/>
    <property type="project" value="UniProtKB-UniPathway"/>
</dbReference>
<dbReference type="Pfam" id="PF01288">
    <property type="entry name" value="HPPK"/>
    <property type="match status" value="1"/>
</dbReference>
<dbReference type="OrthoDB" id="9808041at2"/>
<evidence type="ECO:0000256" key="1">
    <source>
        <dbReference type="ARBA" id="ARBA00000198"/>
    </source>
</evidence>
<dbReference type="GO" id="GO:0003848">
    <property type="term" value="F:2-amino-4-hydroxy-6-hydroxymethyldihydropteridine diphosphokinase activity"/>
    <property type="evidence" value="ECO:0007669"/>
    <property type="project" value="UniProtKB-EC"/>
</dbReference>
<evidence type="ECO:0000256" key="3">
    <source>
        <dbReference type="ARBA" id="ARBA00013253"/>
    </source>
</evidence>
<evidence type="ECO:0000256" key="8">
    <source>
        <dbReference type="ARBA" id="ARBA00022909"/>
    </source>
</evidence>
<dbReference type="InterPro" id="IPR035907">
    <property type="entry name" value="Hppk_sf"/>
</dbReference>
<dbReference type="UniPathway" id="UPA00077">
    <property type="reaction ID" value="UER00155"/>
</dbReference>
<feature type="domain" description="7,8-dihydro-6-hydroxymethylpterin-pyrophosphokinase" evidence="9">
    <location>
        <begin position="89"/>
        <end position="100"/>
    </location>
</feature>
<dbReference type="PANTHER" id="PTHR43071:SF1">
    <property type="entry name" value="2-AMINO-4-HYDROXY-6-HYDROXYMETHYLDIHYDROPTERIDINE PYROPHOSPHOKINASE"/>
    <property type="match status" value="1"/>
</dbReference>
<evidence type="ECO:0000256" key="7">
    <source>
        <dbReference type="ARBA" id="ARBA00022840"/>
    </source>
</evidence>
<organism evidence="10 11">
    <name type="scientific">Cytobacillus dafuensis</name>
    <name type="common">Bacillus dafuensis</name>
    <dbReference type="NCBI Taxonomy" id="1742359"/>
    <lineage>
        <taxon>Bacteria</taxon>
        <taxon>Bacillati</taxon>
        <taxon>Bacillota</taxon>
        <taxon>Bacilli</taxon>
        <taxon>Bacillales</taxon>
        <taxon>Bacillaceae</taxon>
        <taxon>Cytobacillus</taxon>
    </lineage>
</organism>
<dbReference type="STRING" id="1742359.GCA_001439625_01670"/>
<dbReference type="NCBIfam" id="TIGR01498">
    <property type="entry name" value="folK"/>
    <property type="match status" value="1"/>
</dbReference>
<keyword evidence="11" id="KW-1185">Reference proteome</keyword>